<comment type="caution">
    <text evidence="7">The sequence shown here is derived from an EMBL/GenBank/DDBJ whole genome shotgun (WGS) entry which is preliminary data.</text>
</comment>
<dbReference type="EMBL" id="CAXHTB010000016">
    <property type="protein sequence ID" value="CAL0322560.1"/>
    <property type="molecule type" value="Genomic_DNA"/>
</dbReference>
<dbReference type="Gene3D" id="1.10.10.60">
    <property type="entry name" value="Homeodomain-like"/>
    <property type="match status" value="1"/>
</dbReference>
<dbReference type="InterPro" id="IPR001005">
    <property type="entry name" value="SANT/Myb"/>
</dbReference>
<dbReference type="GO" id="GO:0003677">
    <property type="term" value="F:DNA binding"/>
    <property type="evidence" value="ECO:0007669"/>
    <property type="project" value="InterPro"/>
</dbReference>
<feature type="region of interest" description="Disordered" evidence="5">
    <location>
        <begin position="1"/>
        <end position="81"/>
    </location>
</feature>
<feature type="compositionally biased region" description="Low complexity" evidence="5">
    <location>
        <begin position="57"/>
        <end position="72"/>
    </location>
</feature>
<dbReference type="Pfam" id="PF00249">
    <property type="entry name" value="Myb_DNA-binding"/>
    <property type="match status" value="1"/>
</dbReference>
<dbReference type="NCBIfam" id="TIGR01557">
    <property type="entry name" value="myb_SHAQKYF"/>
    <property type="match status" value="1"/>
</dbReference>
<dbReference type="PANTHER" id="PTHR31314:SF174">
    <property type="entry name" value="OS02G0241200 PROTEIN"/>
    <property type="match status" value="1"/>
</dbReference>
<organism evidence="7 8">
    <name type="scientific">Lupinus luteus</name>
    <name type="common">European yellow lupine</name>
    <dbReference type="NCBI Taxonomy" id="3873"/>
    <lineage>
        <taxon>Eukaryota</taxon>
        <taxon>Viridiplantae</taxon>
        <taxon>Streptophyta</taxon>
        <taxon>Embryophyta</taxon>
        <taxon>Tracheophyta</taxon>
        <taxon>Spermatophyta</taxon>
        <taxon>Magnoliopsida</taxon>
        <taxon>eudicotyledons</taxon>
        <taxon>Gunneridae</taxon>
        <taxon>Pentapetalae</taxon>
        <taxon>rosids</taxon>
        <taxon>fabids</taxon>
        <taxon>Fabales</taxon>
        <taxon>Fabaceae</taxon>
        <taxon>Papilionoideae</taxon>
        <taxon>50 kb inversion clade</taxon>
        <taxon>genistoids sensu lato</taxon>
        <taxon>core genistoids</taxon>
        <taxon>Genisteae</taxon>
        <taxon>Lupinus</taxon>
    </lineage>
</organism>
<feature type="domain" description="HTH myb-type" evidence="6">
    <location>
        <begin position="88"/>
        <end position="148"/>
    </location>
</feature>
<keyword evidence="8" id="KW-1185">Reference proteome</keyword>
<dbReference type="AlphaFoldDB" id="A0AAV1XN57"/>
<dbReference type="GO" id="GO:0003700">
    <property type="term" value="F:DNA-binding transcription factor activity"/>
    <property type="evidence" value="ECO:0007669"/>
    <property type="project" value="InterPro"/>
</dbReference>
<gene>
    <name evidence="7" type="ORF">LLUT_LOCUS23620</name>
</gene>
<evidence type="ECO:0000256" key="3">
    <source>
        <dbReference type="ARBA" id="ARBA00023163"/>
    </source>
</evidence>
<dbReference type="PROSITE" id="PS51294">
    <property type="entry name" value="HTH_MYB"/>
    <property type="match status" value="1"/>
</dbReference>
<evidence type="ECO:0000313" key="8">
    <source>
        <dbReference type="Proteomes" id="UP001497480"/>
    </source>
</evidence>
<feature type="region of interest" description="Disordered" evidence="5">
    <location>
        <begin position="256"/>
        <end position="280"/>
    </location>
</feature>
<keyword evidence="2" id="KW-0805">Transcription regulation</keyword>
<sequence>MAEMICISRSDEEKSEGSSIRAKPSSVLSSRKRSFLDLNEEAVEDIGDDSMSDNDIGSSQEGGNNVSSNNSSEEGKERGNNKVRQYVRSKMPRLRWNPDLHLAFVHAVQRLGGQERATPKLVLQLMNVRGLSIAHVKSHLQMYRSKKLDESGQVLSTISTMQGSHQILEMYHRLNAQGHFGVNNRNYSPSSLIIKQPYDIKAHESSRFHHIGLLNNHMITRSSSVWDKDSGLCDVRGAITRNEPLRSNQVFEEKKLHSHGLVGSQESEKHKSISIPRDNNNYSSAQISQWSTNNSSIHNQYQHSSCSSMMPGHAKFDAEVHDLKGGMLEFTKEVEVSQQSHVKAQLERLNEKKGLQNLLELKLNQDSGIVRDYMKGEPEGEQEINTILSLSLFSSSSSSSRQHLS</sequence>
<evidence type="ECO:0000256" key="4">
    <source>
        <dbReference type="ARBA" id="ARBA00023242"/>
    </source>
</evidence>
<accession>A0AAV1XN57</accession>
<evidence type="ECO:0000259" key="6">
    <source>
        <dbReference type="PROSITE" id="PS51294"/>
    </source>
</evidence>
<reference evidence="7 8" key="1">
    <citation type="submission" date="2024-03" db="EMBL/GenBank/DDBJ databases">
        <authorList>
            <person name="Martinez-Hernandez J."/>
        </authorList>
    </citation>
    <scope>NUCLEOTIDE SEQUENCE [LARGE SCALE GENOMIC DNA]</scope>
</reference>
<proteinExistence type="predicted"/>
<evidence type="ECO:0000256" key="2">
    <source>
        <dbReference type="ARBA" id="ARBA00023015"/>
    </source>
</evidence>
<name>A0AAV1XN57_LUPLU</name>
<dbReference type="InterPro" id="IPR046955">
    <property type="entry name" value="PHR1-like"/>
</dbReference>
<evidence type="ECO:0000256" key="5">
    <source>
        <dbReference type="SAM" id="MobiDB-lite"/>
    </source>
</evidence>
<dbReference type="PANTHER" id="PTHR31314">
    <property type="entry name" value="MYB FAMILY TRANSCRIPTION FACTOR PHL7-LIKE"/>
    <property type="match status" value="1"/>
</dbReference>
<keyword evidence="3" id="KW-0804">Transcription</keyword>
<dbReference type="InterPro" id="IPR009057">
    <property type="entry name" value="Homeodomain-like_sf"/>
</dbReference>
<dbReference type="GO" id="GO:0005634">
    <property type="term" value="C:nucleus"/>
    <property type="evidence" value="ECO:0007669"/>
    <property type="project" value="UniProtKB-SubCell"/>
</dbReference>
<comment type="subcellular location">
    <subcellularLocation>
        <location evidence="1">Nucleus</location>
    </subcellularLocation>
</comment>
<dbReference type="FunFam" id="1.10.10.60:FF:000002">
    <property type="entry name" value="Myb family transcription factor"/>
    <property type="match status" value="1"/>
</dbReference>
<keyword evidence="4" id="KW-0539">Nucleus</keyword>
<dbReference type="InterPro" id="IPR017930">
    <property type="entry name" value="Myb_dom"/>
</dbReference>
<feature type="compositionally biased region" description="Acidic residues" evidence="5">
    <location>
        <begin position="38"/>
        <end position="52"/>
    </location>
</feature>
<evidence type="ECO:0000313" key="7">
    <source>
        <dbReference type="EMBL" id="CAL0322560.1"/>
    </source>
</evidence>
<dbReference type="Proteomes" id="UP001497480">
    <property type="component" value="Unassembled WGS sequence"/>
</dbReference>
<protein>
    <recommendedName>
        <fullName evidence="6">HTH myb-type domain-containing protein</fullName>
    </recommendedName>
</protein>
<dbReference type="InterPro" id="IPR006447">
    <property type="entry name" value="Myb_dom_plants"/>
</dbReference>
<evidence type="ECO:0000256" key="1">
    <source>
        <dbReference type="ARBA" id="ARBA00004123"/>
    </source>
</evidence>
<dbReference type="SUPFAM" id="SSF46689">
    <property type="entry name" value="Homeodomain-like"/>
    <property type="match status" value="1"/>
</dbReference>